<dbReference type="CDD" id="cd03250">
    <property type="entry name" value="ABCC_MRP_domain1"/>
    <property type="match status" value="1"/>
</dbReference>
<feature type="transmembrane region" description="Helical" evidence="17">
    <location>
        <begin position="471"/>
        <end position="490"/>
    </location>
</feature>
<evidence type="ECO:0000256" key="9">
    <source>
        <dbReference type="ARBA" id="ARBA00022741"/>
    </source>
</evidence>
<comment type="similarity">
    <text evidence="3">Belongs to the ABC transporter superfamily. ABCC family. Conjugate transporter (TC 3.A.1.208) subfamily.</text>
</comment>
<dbReference type="GO" id="GO:0005886">
    <property type="term" value="C:plasma membrane"/>
    <property type="evidence" value="ECO:0007669"/>
    <property type="project" value="UniProtKB-SubCell"/>
</dbReference>
<dbReference type="EMBL" id="JH816655">
    <property type="protein sequence ID" value="EKC24314.1"/>
    <property type="molecule type" value="Genomic_DNA"/>
</dbReference>
<keyword evidence="8" id="KW-0677">Repeat</keyword>
<evidence type="ECO:0000256" key="3">
    <source>
        <dbReference type="ARBA" id="ARBA00009726"/>
    </source>
</evidence>
<evidence type="ECO:0000256" key="7">
    <source>
        <dbReference type="ARBA" id="ARBA00022692"/>
    </source>
</evidence>
<dbReference type="PROSITE" id="PS50893">
    <property type="entry name" value="ABC_TRANSPORTER_2"/>
    <property type="match status" value="2"/>
</dbReference>
<dbReference type="GO" id="GO:0015431">
    <property type="term" value="F:ABC-type glutathione S-conjugate transporter activity"/>
    <property type="evidence" value="ECO:0007669"/>
    <property type="project" value="UniProtKB-EC"/>
</dbReference>
<keyword evidence="9" id="KW-0547">Nucleotide-binding</keyword>
<keyword evidence="7 17" id="KW-0812">Transmembrane</keyword>
<dbReference type="FunFam" id="1.20.1560.10:FF:000001">
    <property type="entry name" value="ATP-binding cassette subfamily C member 1"/>
    <property type="match status" value="1"/>
</dbReference>
<accession>K1PZ06</accession>
<dbReference type="SMART" id="SM00382">
    <property type="entry name" value="AAA"/>
    <property type="match status" value="2"/>
</dbReference>
<dbReference type="FunFam" id="1.20.1560.10:FF:000020">
    <property type="entry name" value="ABC metal ion transporter"/>
    <property type="match status" value="1"/>
</dbReference>
<sequence length="1558" mass="177094">MHTPPQEPTPQLHRAWGQNLTGIPNVERQTLKRGNGKDTNLTWRNSWPQFTECFQNTVLIWVASGWLWVTSPFYLLYLMRQRNDPNPVTTKFVFKVVLTLCFLAICIIEIVTAVHDLSAINSYWKAWLIGPSIEALTLLLVLVYIFLERQKGFVTSGILFMYWTIANITYIIPFYRKIILKEYVDKPPNFIVFNVYFGLCLIQWILFCTADKISRPEIEKECPDVRASFLSRITFWWMNSLMISGYKKPVTEGEIFQLNPREQSKTVIPRFEANWSKEKEKYRTVRSLKVLVDSPGSANQNRPNCYTSIQEDTSEKTPLLQRDKTKKSEKEPEVIGPSLIKVIIKTFGWEILHAQTFKLFYDGLVFVLPELLKYLIQFSKNDPTDTTWREDWKGYVLAAGFFLTVILQSFFFHQLFFWGVGVGLRIRACLVSAVYKKALTMNNQARKGATVGEIVNLMSVDTENIQNMIPYLWACWSSVLQIGVCLYFLYDTVKYAMFAGLGFLILLFPFNGVIMNMMQKLQKAKMKEKDNRIKLLTEVLNGIKILKLYAWEMSFKEKIEAIRNIELSLLKKESMIGLFFWFSWILAPYMVSMLTFGVYVYSIDTHFLSPEVAFVAISLLNILRFAVNMAPWMMSEAVKAFVSLKRLNKFLNNDDIDLDCVSHDLERDDTISIKDGTFMWDSEVGECLKNINLTVEEGSLVAIVGQVGAGKSSILSAILGEMMKVKGQVNVKGSVAYVPQQAWIQNNSVQNNILFSKPMRSDYYQQVIKACALQPDLEMLPSGDATEIGENGINLSGGQKQRVSLARAVYHDTDIYLLDDPLSAVDSNVGKHLFDQVIGNTGLLKNKTRVLVTHGIHWLPKVDKIVVLTNGCITEVGTYEELLNHAGPFAEFLTAYLTNDKEESDEDPEVRKTKEMILQRLVSVTSDEDGDGRRISESESEKGLLLRQKSVTVKEDKTEDKSRIQKGSHKLIEEEKAEIGNVKLGVFLTYARAIGMPYFALYMVLYIMFMGVSIFSNTWISYWTEDQTLNNVTVLGNSSLRREKNDYYFGVYAALIVLIQLIFVYRTIIASRSLHQRMLHNIVRSPMSFFDTTPTGRIVNRFSDDISTIDGELPNTFFMFMDSLLMVVGALVVISFSTPVFMTVILPLGILYFLVQRFYITTSRQLKRLESKTRSPIYSHFGETVTGASVIRAFGLQGEFILESQKRVDTNQVFTFASNTANRWLGFRLELLGNFVVLAAAIFAVLARGSIQGGIVGLSISYALQITENLNWFVRMISQLETNVVAVERVSEYTKTPVEADLINEFQRPMPGWPSKGVVEFKNYSTRYRSGLDLVLKNINFKVNVAEKVGIVGRTGAGKSSLTLALFRLIEPTSGSIVIDDENLSYLGLHDSRSRLTILPQDPVLFSGTLRMNLDPMDSYNDQTLWGALEHAHLKDFVEGLPSALEYDCGEGGQNLSVGQRQLLCLARALLRKTKILILDEATAAVDMETDELIQNTIKQEFNDCTVLTIAHRLNTVIDYDRIMVLDQGEMKEFDNPQVLLQRTNSLFYQLAKDAGIV</sequence>
<feature type="transmembrane region" description="Helical" evidence="17">
    <location>
        <begin position="1140"/>
        <end position="1160"/>
    </location>
</feature>
<dbReference type="Gene3D" id="1.20.1560.10">
    <property type="entry name" value="ABC transporter type 1, transmembrane domain"/>
    <property type="match status" value="2"/>
</dbReference>
<feature type="transmembrane region" description="Helical" evidence="17">
    <location>
        <begin position="607"/>
        <end position="627"/>
    </location>
</feature>
<dbReference type="PROSITE" id="PS00211">
    <property type="entry name" value="ABC_TRANSPORTER_1"/>
    <property type="match status" value="2"/>
</dbReference>
<evidence type="ECO:0000256" key="13">
    <source>
        <dbReference type="ARBA" id="ARBA00023136"/>
    </source>
</evidence>
<feature type="compositionally biased region" description="Basic and acidic residues" evidence="16">
    <location>
        <begin position="321"/>
        <end position="330"/>
    </location>
</feature>
<feature type="transmembrane region" description="Helical" evidence="17">
    <location>
        <begin position="92"/>
        <end position="114"/>
    </location>
</feature>
<dbReference type="HOGENOM" id="CLU_000604_27_3_1"/>
<dbReference type="InterPro" id="IPR011527">
    <property type="entry name" value="ABC1_TM_dom"/>
</dbReference>
<evidence type="ECO:0000256" key="15">
    <source>
        <dbReference type="ARBA" id="ARBA00047523"/>
    </source>
</evidence>
<keyword evidence="13 17" id="KW-0472">Membrane</keyword>
<evidence type="ECO:0000313" key="18">
    <source>
        <dbReference type="EMBL" id="EKC24314.1"/>
    </source>
</evidence>
<evidence type="ECO:0000256" key="6">
    <source>
        <dbReference type="ARBA" id="ARBA00022554"/>
    </source>
</evidence>
<evidence type="ECO:0000256" key="1">
    <source>
        <dbReference type="ARBA" id="ARBA00004128"/>
    </source>
</evidence>
<evidence type="ECO:0000256" key="16">
    <source>
        <dbReference type="SAM" id="MobiDB-lite"/>
    </source>
</evidence>
<dbReference type="InterPro" id="IPR027417">
    <property type="entry name" value="P-loop_NTPase"/>
</dbReference>
<feature type="transmembrane region" description="Helical" evidence="17">
    <location>
        <begin position="190"/>
        <end position="210"/>
    </location>
</feature>
<dbReference type="FunFam" id="3.40.50.300:FF:000074">
    <property type="entry name" value="Multidrug resistance-associated protein 5 isoform 1"/>
    <property type="match status" value="1"/>
</dbReference>
<dbReference type="NCBIfam" id="TIGR00957">
    <property type="entry name" value="MRP_assoc_pro"/>
    <property type="match status" value="1"/>
</dbReference>
<feature type="transmembrane region" description="Helical" evidence="17">
    <location>
        <begin position="58"/>
        <end position="80"/>
    </location>
</feature>
<feature type="transmembrane region" description="Helical" evidence="17">
    <location>
        <begin position="1047"/>
        <end position="1068"/>
    </location>
</feature>
<dbReference type="PANTHER" id="PTHR24223:SF443">
    <property type="entry name" value="MULTIDRUG-RESISTANCE LIKE PROTEIN 1, ISOFORM I"/>
    <property type="match status" value="1"/>
</dbReference>
<dbReference type="CDD" id="cd03244">
    <property type="entry name" value="ABCC_MRP_domain2"/>
    <property type="match status" value="1"/>
</dbReference>
<feature type="transmembrane region" description="Helical" evidence="17">
    <location>
        <begin position="159"/>
        <end position="178"/>
    </location>
</feature>
<dbReference type="GO" id="GO:0000323">
    <property type="term" value="C:lytic vacuole"/>
    <property type="evidence" value="ECO:0007669"/>
    <property type="project" value="UniProtKB-ARBA"/>
</dbReference>
<organism evidence="18">
    <name type="scientific">Magallana gigas</name>
    <name type="common">Pacific oyster</name>
    <name type="synonym">Crassostrea gigas</name>
    <dbReference type="NCBI Taxonomy" id="29159"/>
    <lineage>
        <taxon>Eukaryota</taxon>
        <taxon>Metazoa</taxon>
        <taxon>Spiralia</taxon>
        <taxon>Lophotrochozoa</taxon>
        <taxon>Mollusca</taxon>
        <taxon>Bivalvia</taxon>
        <taxon>Autobranchia</taxon>
        <taxon>Pteriomorphia</taxon>
        <taxon>Ostreida</taxon>
        <taxon>Ostreoidea</taxon>
        <taxon>Ostreidae</taxon>
        <taxon>Magallana</taxon>
    </lineage>
</organism>
<dbReference type="InterPro" id="IPR005292">
    <property type="entry name" value="MRP"/>
</dbReference>
<feature type="transmembrane region" description="Helical" evidence="17">
    <location>
        <begin position="578"/>
        <end position="601"/>
    </location>
</feature>
<keyword evidence="10" id="KW-0067">ATP-binding</keyword>
<dbReference type="PANTHER" id="PTHR24223">
    <property type="entry name" value="ATP-BINDING CASSETTE SUB-FAMILY C"/>
    <property type="match status" value="1"/>
</dbReference>
<dbReference type="InterPro" id="IPR036640">
    <property type="entry name" value="ABC1_TM_sf"/>
</dbReference>
<reference evidence="18" key="1">
    <citation type="journal article" date="2012" name="Nature">
        <title>The oyster genome reveals stress adaptation and complexity of shell formation.</title>
        <authorList>
            <person name="Zhang G."/>
            <person name="Fang X."/>
            <person name="Guo X."/>
            <person name="Li L."/>
            <person name="Luo R."/>
            <person name="Xu F."/>
            <person name="Yang P."/>
            <person name="Zhang L."/>
            <person name="Wang X."/>
            <person name="Qi H."/>
            <person name="Xiong Z."/>
            <person name="Que H."/>
            <person name="Xie Y."/>
            <person name="Holland P.W."/>
            <person name="Paps J."/>
            <person name="Zhu Y."/>
            <person name="Wu F."/>
            <person name="Chen Y."/>
            <person name="Wang J."/>
            <person name="Peng C."/>
            <person name="Meng J."/>
            <person name="Yang L."/>
            <person name="Liu J."/>
            <person name="Wen B."/>
            <person name="Zhang N."/>
            <person name="Huang Z."/>
            <person name="Zhu Q."/>
            <person name="Feng Y."/>
            <person name="Mount A."/>
            <person name="Hedgecock D."/>
            <person name="Xu Z."/>
            <person name="Liu Y."/>
            <person name="Domazet-Loso T."/>
            <person name="Du Y."/>
            <person name="Sun X."/>
            <person name="Zhang S."/>
            <person name="Liu B."/>
            <person name="Cheng P."/>
            <person name="Jiang X."/>
            <person name="Li J."/>
            <person name="Fan D."/>
            <person name="Wang W."/>
            <person name="Fu W."/>
            <person name="Wang T."/>
            <person name="Wang B."/>
            <person name="Zhang J."/>
            <person name="Peng Z."/>
            <person name="Li Y."/>
            <person name="Li N."/>
            <person name="Wang J."/>
            <person name="Chen M."/>
            <person name="He Y."/>
            <person name="Tan F."/>
            <person name="Song X."/>
            <person name="Zheng Q."/>
            <person name="Huang R."/>
            <person name="Yang H."/>
            <person name="Du X."/>
            <person name="Chen L."/>
            <person name="Yang M."/>
            <person name="Gaffney P.M."/>
            <person name="Wang S."/>
            <person name="Luo L."/>
            <person name="She Z."/>
            <person name="Ming Y."/>
            <person name="Huang W."/>
            <person name="Zhang S."/>
            <person name="Huang B."/>
            <person name="Zhang Y."/>
            <person name="Qu T."/>
            <person name="Ni P."/>
            <person name="Miao G."/>
            <person name="Wang J."/>
            <person name="Wang Q."/>
            <person name="Steinberg C.E."/>
            <person name="Wang H."/>
            <person name="Li N."/>
            <person name="Qian L."/>
            <person name="Zhang G."/>
            <person name="Li Y."/>
            <person name="Yang H."/>
            <person name="Liu X."/>
            <person name="Wang J."/>
            <person name="Yin Y."/>
            <person name="Wang J."/>
        </authorList>
    </citation>
    <scope>NUCLEOTIDE SEQUENCE [LARGE SCALE GENOMIC DNA]</scope>
    <source>
        <strain evidence="18">05x7-T-G4-1.051#20</strain>
    </source>
</reference>
<dbReference type="Pfam" id="PF24357">
    <property type="entry name" value="TMD0_ABC"/>
    <property type="match status" value="1"/>
</dbReference>
<keyword evidence="11" id="KW-1278">Translocase</keyword>
<dbReference type="GO" id="GO:0005524">
    <property type="term" value="F:ATP binding"/>
    <property type="evidence" value="ECO:0007669"/>
    <property type="project" value="UniProtKB-KW"/>
</dbReference>
<dbReference type="Pfam" id="PF00005">
    <property type="entry name" value="ABC_tran"/>
    <property type="match status" value="2"/>
</dbReference>
<evidence type="ECO:0000256" key="11">
    <source>
        <dbReference type="ARBA" id="ARBA00022967"/>
    </source>
</evidence>
<evidence type="ECO:0000256" key="12">
    <source>
        <dbReference type="ARBA" id="ARBA00022989"/>
    </source>
</evidence>
<feature type="transmembrane region" description="Helical" evidence="17">
    <location>
        <begin position="126"/>
        <end position="147"/>
    </location>
</feature>
<dbReference type="CDD" id="cd18595">
    <property type="entry name" value="ABC_6TM_MRP1_2_3_6_D1_like"/>
    <property type="match status" value="1"/>
</dbReference>
<comment type="subcellular location">
    <subcellularLocation>
        <location evidence="2">Cell membrane</location>
        <topology evidence="2">Multi-pass membrane protein</topology>
    </subcellularLocation>
    <subcellularLocation>
        <location evidence="1">Vacuole membrane</location>
        <topology evidence="1">Multi-pass membrane protein</topology>
    </subcellularLocation>
</comment>
<protein>
    <recommendedName>
        <fullName evidence="14">ABC-type glutathione-S-conjugate transporter</fullName>
        <ecNumber evidence="14">7.6.2.3</ecNumber>
    </recommendedName>
</protein>
<keyword evidence="4" id="KW-0813">Transport</keyword>
<evidence type="ECO:0000256" key="14">
    <source>
        <dbReference type="ARBA" id="ARBA00024220"/>
    </source>
</evidence>
<feature type="region of interest" description="Disordered" evidence="16">
    <location>
        <begin position="294"/>
        <end position="330"/>
    </location>
</feature>
<dbReference type="FunCoup" id="K1PZ06">
    <property type="interactions" value="409"/>
</dbReference>
<dbReference type="InterPro" id="IPR017871">
    <property type="entry name" value="ABC_transporter-like_CS"/>
</dbReference>
<name>K1PZ06_MAGGI</name>
<evidence type="ECO:0000256" key="10">
    <source>
        <dbReference type="ARBA" id="ARBA00022840"/>
    </source>
</evidence>
<feature type="transmembrane region" description="Helical" evidence="17">
    <location>
        <begin position="999"/>
        <end position="1020"/>
    </location>
</feature>
<dbReference type="CDD" id="cd18603">
    <property type="entry name" value="ABC_6TM_MRP1_2_3_6_D2_like"/>
    <property type="match status" value="1"/>
</dbReference>
<dbReference type="FunFam" id="3.40.50.300:FF:000293">
    <property type="entry name" value="ATP binding cassette subfamily C member 1"/>
    <property type="match status" value="1"/>
</dbReference>
<evidence type="ECO:0000256" key="17">
    <source>
        <dbReference type="SAM" id="Phobius"/>
    </source>
</evidence>
<proteinExistence type="inferred from homology"/>
<keyword evidence="5" id="KW-1003">Cell membrane</keyword>
<dbReference type="Pfam" id="PF00664">
    <property type="entry name" value="ABC_membrane"/>
    <property type="match status" value="2"/>
</dbReference>
<dbReference type="GO" id="GO:0005774">
    <property type="term" value="C:vacuolar membrane"/>
    <property type="evidence" value="ECO:0007669"/>
    <property type="project" value="UniProtKB-SubCell"/>
</dbReference>
<dbReference type="Gene3D" id="3.40.50.300">
    <property type="entry name" value="P-loop containing nucleotide triphosphate hydrolases"/>
    <property type="match status" value="2"/>
</dbReference>
<keyword evidence="6" id="KW-0926">Vacuole</keyword>
<dbReference type="InterPro" id="IPR056227">
    <property type="entry name" value="TMD0_ABC"/>
</dbReference>
<feature type="transmembrane region" description="Helical" evidence="17">
    <location>
        <begin position="396"/>
        <end position="418"/>
    </location>
</feature>
<dbReference type="SUPFAM" id="SSF90123">
    <property type="entry name" value="ABC transporter transmembrane region"/>
    <property type="match status" value="2"/>
</dbReference>
<evidence type="ECO:0000256" key="4">
    <source>
        <dbReference type="ARBA" id="ARBA00022448"/>
    </source>
</evidence>
<gene>
    <name evidence="18" type="ORF">CGI_10004688</name>
</gene>
<comment type="catalytic activity">
    <reaction evidence="15">
        <text>leukotriene C4(in) + ATP + H2O = leukotriene C4(out) + ADP + phosphate + H(+)</text>
        <dbReference type="Rhea" id="RHEA:38963"/>
        <dbReference type="ChEBI" id="CHEBI:15377"/>
        <dbReference type="ChEBI" id="CHEBI:15378"/>
        <dbReference type="ChEBI" id="CHEBI:30616"/>
        <dbReference type="ChEBI" id="CHEBI:43474"/>
        <dbReference type="ChEBI" id="CHEBI:57973"/>
        <dbReference type="ChEBI" id="CHEBI:456216"/>
    </reaction>
    <physiologicalReaction direction="left-to-right" evidence="15">
        <dbReference type="Rhea" id="RHEA:38964"/>
    </physiologicalReaction>
</comment>
<dbReference type="InterPro" id="IPR050173">
    <property type="entry name" value="ABC_transporter_C-like"/>
</dbReference>
<dbReference type="SUPFAM" id="SSF52540">
    <property type="entry name" value="P-loop containing nucleoside triphosphate hydrolases"/>
    <property type="match status" value="2"/>
</dbReference>
<feature type="compositionally biased region" description="Polar residues" evidence="16">
    <location>
        <begin position="296"/>
        <end position="311"/>
    </location>
</feature>
<feature type="transmembrane region" description="Helical" evidence="17">
    <location>
        <begin position="1231"/>
        <end position="1251"/>
    </location>
</feature>
<keyword evidence="12 17" id="KW-1133">Transmembrane helix</keyword>
<evidence type="ECO:0000256" key="8">
    <source>
        <dbReference type="ARBA" id="ARBA00022737"/>
    </source>
</evidence>
<dbReference type="PROSITE" id="PS50929">
    <property type="entry name" value="ABC_TM1F"/>
    <property type="match status" value="2"/>
</dbReference>
<dbReference type="InParanoid" id="K1PZ06"/>
<dbReference type="InterPro" id="IPR003439">
    <property type="entry name" value="ABC_transporter-like_ATP-bd"/>
</dbReference>
<dbReference type="InterPro" id="IPR003593">
    <property type="entry name" value="AAA+_ATPase"/>
</dbReference>
<evidence type="ECO:0000256" key="5">
    <source>
        <dbReference type="ARBA" id="ARBA00022475"/>
    </source>
</evidence>
<evidence type="ECO:0000256" key="2">
    <source>
        <dbReference type="ARBA" id="ARBA00004651"/>
    </source>
</evidence>
<dbReference type="GO" id="GO:0016887">
    <property type="term" value="F:ATP hydrolysis activity"/>
    <property type="evidence" value="ECO:0007669"/>
    <property type="project" value="InterPro"/>
</dbReference>
<feature type="transmembrane region" description="Helical" evidence="17">
    <location>
        <begin position="496"/>
        <end position="517"/>
    </location>
</feature>
<dbReference type="EC" id="7.6.2.3" evidence="14"/>